<dbReference type="Pfam" id="PF19086">
    <property type="entry name" value="Terpene_syn_C_2"/>
    <property type="match status" value="1"/>
</dbReference>
<dbReference type="SFLD" id="SFLDS00005">
    <property type="entry name" value="Isoprenoid_Synthase_Type_I"/>
    <property type="match status" value="1"/>
</dbReference>
<organism evidence="3 4">
    <name type="scientific">Micromonospora auratinigra</name>
    <dbReference type="NCBI Taxonomy" id="261654"/>
    <lineage>
        <taxon>Bacteria</taxon>
        <taxon>Bacillati</taxon>
        <taxon>Actinomycetota</taxon>
        <taxon>Actinomycetes</taxon>
        <taxon>Micromonosporales</taxon>
        <taxon>Micromonosporaceae</taxon>
        <taxon>Micromonospora</taxon>
    </lineage>
</organism>
<comment type="similarity">
    <text evidence="2">Belongs to the terpene synthase family.</text>
</comment>
<dbReference type="SUPFAM" id="SSF48576">
    <property type="entry name" value="Terpenoid synthases"/>
    <property type="match status" value="1"/>
</dbReference>
<dbReference type="RefSeq" id="WP_091663692.1">
    <property type="nucleotide sequence ID" value="NZ_LT594323.1"/>
</dbReference>
<dbReference type="Gene3D" id="1.10.600.10">
    <property type="entry name" value="Farnesyl Diphosphate Synthase"/>
    <property type="match status" value="1"/>
</dbReference>
<keyword evidence="4" id="KW-1185">Reference proteome</keyword>
<dbReference type="PANTHER" id="PTHR35201:SF4">
    <property type="entry name" value="BETA-PINACENE SYNTHASE-RELATED"/>
    <property type="match status" value="1"/>
</dbReference>
<dbReference type="Proteomes" id="UP000199385">
    <property type="component" value="Chromosome I"/>
</dbReference>
<dbReference type="EC" id="4.2.3.-" evidence="2"/>
<dbReference type="STRING" id="261654.GA0070611_2742"/>
<dbReference type="AlphaFoldDB" id="A0A1A8ZL23"/>
<comment type="cofactor">
    <cofactor evidence="2">
        <name>Mg(2+)</name>
        <dbReference type="ChEBI" id="CHEBI:18420"/>
    </cofactor>
</comment>
<evidence type="ECO:0000313" key="4">
    <source>
        <dbReference type="Proteomes" id="UP000199385"/>
    </source>
</evidence>
<accession>A0A1A8ZL23</accession>
<gene>
    <name evidence="3" type="ORF">GA0070611_2742</name>
</gene>
<protein>
    <recommendedName>
        <fullName evidence="2">Terpene synthase</fullName>
        <ecNumber evidence="2">4.2.3.-</ecNumber>
    </recommendedName>
</protein>
<evidence type="ECO:0000256" key="2">
    <source>
        <dbReference type="RuleBase" id="RU366034"/>
    </source>
</evidence>
<keyword evidence="2" id="KW-0479">Metal-binding</keyword>
<reference evidence="4" key="1">
    <citation type="submission" date="2016-06" db="EMBL/GenBank/DDBJ databases">
        <authorList>
            <person name="Varghese N."/>
            <person name="Submissions Spin"/>
        </authorList>
    </citation>
    <scope>NUCLEOTIDE SEQUENCE [LARGE SCALE GENOMIC DNA]</scope>
    <source>
        <strain evidence="4">DSM 44815</strain>
    </source>
</reference>
<dbReference type="PATRIC" id="fig|261654.4.peg.2788"/>
<sequence length="316" mass="34431">MRSFAVSALREPPFPARRHAAVDAVAAETLGWIRELGLLDSPAGLRRLAAALPAELAGRACPDAPVERLRLLTDLISWLFVMDDACDEDGLGANPARLAPTVATLLAVLDRHGDPDAAPPADAGPLGVALDDLCRRVRARQRPTVLLRLISQLREYLLALLWEAGNREHHRVPGVSEYVQMRRHTGGVRPSFTLTDLAYDGLPGAGRRADPALAALDVIAADLVCWCNDVFSYRKERQARPDTLNLVASLAGEQGRDEEAALRAAAERFNAGLAAYTEREAALAATADDAVRAFLTTRRNWIRATYDWSLEATRYA</sequence>
<evidence type="ECO:0000313" key="3">
    <source>
        <dbReference type="EMBL" id="SBT44593.1"/>
    </source>
</evidence>
<dbReference type="SFLD" id="SFLDG01020">
    <property type="entry name" value="Terpene_Cyclase_Like_2"/>
    <property type="match status" value="1"/>
</dbReference>
<proteinExistence type="inferred from homology"/>
<dbReference type="GO" id="GO:0046872">
    <property type="term" value="F:metal ion binding"/>
    <property type="evidence" value="ECO:0007669"/>
    <property type="project" value="UniProtKB-KW"/>
</dbReference>
<dbReference type="OrthoDB" id="2989600at2"/>
<dbReference type="GO" id="GO:0010333">
    <property type="term" value="F:terpene synthase activity"/>
    <property type="evidence" value="ECO:0007669"/>
    <property type="project" value="InterPro"/>
</dbReference>
<keyword evidence="1 2" id="KW-0456">Lyase</keyword>
<dbReference type="PANTHER" id="PTHR35201">
    <property type="entry name" value="TERPENE SYNTHASE"/>
    <property type="match status" value="1"/>
</dbReference>
<keyword evidence="2" id="KW-0460">Magnesium</keyword>
<dbReference type="InterPro" id="IPR008949">
    <property type="entry name" value="Isoprenoid_synthase_dom_sf"/>
</dbReference>
<name>A0A1A8ZL23_9ACTN</name>
<evidence type="ECO:0000256" key="1">
    <source>
        <dbReference type="ARBA" id="ARBA00023239"/>
    </source>
</evidence>
<dbReference type="InterPro" id="IPR034686">
    <property type="entry name" value="Terpene_cyclase-like_2"/>
</dbReference>
<dbReference type="EMBL" id="LT594323">
    <property type="protein sequence ID" value="SBT44593.1"/>
    <property type="molecule type" value="Genomic_DNA"/>
</dbReference>